<proteinExistence type="predicted"/>
<dbReference type="InterPro" id="IPR023772">
    <property type="entry name" value="DNA-bd_HTH_TetR-type_CS"/>
</dbReference>
<reference evidence="5" key="1">
    <citation type="submission" date="2018-05" db="EMBL/GenBank/DDBJ databases">
        <authorList>
            <person name="Lanie J.A."/>
            <person name="Ng W.-L."/>
            <person name="Kazmierczak K.M."/>
            <person name="Andrzejewski T.M."/>
            <person name="Davidsen T.M."/>
            <person name="Wayne K.J."/>
            <person name="Tettelin H."/>
            <person name="Glass J.I."/>
            <person name="Rusch D."/>
            <person name="Podicherti R."/>
            <person name="Tsui H.-C.T."/>
            <person name="Winkler M.E."/>
        </authorList>
    </citation>
    <scope>NUCLEOTIDE SEQUENCE</scope>
</reference>
<keyword evidence="3" id="KW-0804">Transcription</keyword>
<dbReference type="PANTHER" id="PTHR30055:SF234">
    <property type="entry name" value="HTH-TYPE TRANSCRIPTIONAL REGULATOR BETI"/>
    <property type="match status" value="1"/>
</dbReference>
<keyword evidence="1" id="KW-0805">Transcription regulation</keyword>
<dbReference type="InterPro" id="IPR050109">
    <property type="entry name" value="HTH-type_TetR-like_transc_reg"/>
</dbReference>
<evidence type="ECO:0000259" key="4">
    <source>
        <dbReference type="PROSITE" id="PS50977"/>
    </source>
</evidence>
<evidence type="ECO:0000256" key="2">
    <source>
        <dbReference type="ARBA" id="ARBA00023125"/>
    </source>
</evidence>
<evidence type="ECO:0000256" key="3">
    <source>
        <dbReference type="ARBA" id="ARBA00023163"/>
    </source>
</evidence>
<dbReference type="InterPro" id="IPR001647">
    <property type="entry name" value="HTH_TetR"/>
</dbReference>
<evidence type="ECO:0000256" key="1">
    <source>
        <dbReference type="ARBA" id="ARBA00023015"/>
    </source>
</evidence>
<sequence>MPDPLQSPSLKAPKQPRSRKTLERIVNATLEILSAEGPGGVTVQAVVDRAKSSVGSFYARFRGKDDLLEYLGEYVWRDALDRWNESIRSKAWEEMEFVEIAEGAVALLADIRRSRVTQLRALDHVSKRGSAYETFVAQVLVSLEELLLVQPHEMPHEEPEVAVRVGLNAVLGVMDGRVETVGS</sequence>
<dbReference type="Pfam" id="PF00440">
    <property type="entry name" value="TetR_N"/>
    <property type="match status" value="1"/>
</dbReference>
<accession>A0A382FIC7</accession>
<dbReference type="GO" id="GO:0003700">
    <property type="term" value="F:DNA-binding transcription factor activity"/>
    <property type="evidence" value="ECO:0007669"/>
    <property type="project" value="TreeGrafter"/>
</dbReference>
<protein>
    <recommendedName>
        <fullName evidence="4">HTH tetR-type domain-containing protein</fullName>
    </recommendedName>
</protein>
<dbReference type="Gene3D" id="1.10.357.10">
    <property type="entry name" value="Tetracycline Repressor, domain 2"/>
    <property type="match status" value="1"/>
</dbReference>
<dbReference type="PANTHER" id="PTHR30055">
    <property type="entry name" value="HTH-TYPE TRANSCRIPTIONAL REGULATOR RUTR"/>
    <property type="match status" value="1"/>
</dbReference>
<dbReference type="GO" id="GO:0000976">
    <property type="term" value="F:transcription cis-regulatory region binding"/>
    <property type="evidence" value="ECO:0007669"/>
    <property type="project" value="TreeGrafter"/>
</dbReference>
<dbReference type="InterPro" id="IPR009057">
    <property type="entry name" value="Homeodomain-like_sf"/>
</dbReference>
<dbReference type="PROSITE" id="PS50977">
    <property type="entry name" value="HTH_TETR_2"/>
    <property type="match status" value="1"/>
</dbReference>
<organism evidence="5">
    <name type="scientific">marine metagenome</name>
    <dbReference type="NCBI Taxonomy" id="408172"/>
    <lineage>
        <taxon>unclassified sequences</taxon>
        <taxon>metagenomes</taxon>
        <taxon>ecological metagenomes</taxon>
    </lineage>
</organism>
<gene>
    <name evidence="5" type="ORF">METZ01_LOCUS214595</name>
</gene>
<feature type="domain" description="HTH tetR-type" evidence="4">
    <location>
        <begin position="19"/>
        <end position="79"/>
    </location>
</feature>
<dbReference type="SUPFAM" id="SSF46689">
    <property type="entry name" value="Homeodomain-like"/>
    <property type="match status" value="1"/>
</dbReference>
<evidence type="ECO:0000313" key="5">
    <source>
        <dbReference type="EMBL" id="SVB61741.1"/>
    </source>
</evidence>
<dbReference type="AlphaFoldDB" id="A0A382FIC7"/>
<keyword evidence="2" id="KW-0238">DNA-binding</keyword>
<feature type="non-terminal residue" evidence="5">
    <location>
        <position position="183"/>
    </location>
</feature>
<dbReference type="PROSITE" id="PS01081">
    <property type="entry name" value="HTH_TETR_1"/>
    <property type="match status" value="1"/>
</dbReference>
<dbReference type="EMBL" id="UINC01049676">
    <property type="protein sequence ID" value="SVB61741.1"/>
    <property type="molecule type" value="Genomic_DNA"/>
</dbReference>
<name>A0A382FIC7_9ZZZZ</name>